<dbReference type="PANTHER" id="PTHR11705:SF119">
    <property type="entry name" value="OS02G0119300 PROTEIN"/>
    <property type="match status" value="1"/>
</dbReference>
<keyword evidence="6" id="KW-0378">Hydrolase</keyword>
<comment type="similarity">
    <text evidence="2 3">Belongs to the peptidase M14 family.</text>
</comment>
<dbReference type="InterPro" id="IPR034269">
    <property type="entry name" value="At5g42320_M14_CPD"/>
</dbReference>
<reference evidence="6 7" key="1">
    <citation type="journal article" date="2014" name="Nat. Commun.">
        <title>Klebsormidium flaccidum genome reveals primary factors for plant terrestrial adaptation.</title>
        <authorList>
            <person name="Hori K."/>
            <person name="Maruyama F."/>
            <person name="Fujisawa T."/>
            <person name="Togashi T."/>
            <person name="Yamamoto N."/>
            <person name="Seo M."/>
            <person name="Sato S."/>
            <person name="Yamada T."/>
            <person name="Mori H."/>
            <person name="Tajima N."/>
            <person name="Moriyama T."/>
            <person name="Ikeuchi M."/>
            <person name="Watanabe M."/>
            <person name="Wada H."/>
            <person name="Kobayashi K."/>
            <person name="Saito M."/>
            <person name="Masuda T."/>
            <person name="Sasaki-Sekimoto Y."/>
            <person name="Mashiguchi K."/>
            <person name="Awai K."/>
            <person name="Shimojima M."/>
            <person name="Masuda S."/>
            <person name="Iwai M."/>
            <person name="Nobusawa T."/>
            <person name="Narise T."/>
            <person name="Kondo S."/>
            <person name="Saito H."/>
            <person name="Sato R."/>
            <person name="Murakawa M."/>
            <person name="Ihara Y."/>
            <person name="Oshima-Yamada Y."/>
            <person name="Ohtaka K."/>
            <person name="Satoh M."/>
            <person name="Sonobe K."/>
            <person name="Ishii M."/>
            <person name="Ohtani R."/>
            <person name="Kanamori-Sato M."/>
            <person name="Honoki R."/>
            <person name="Miyazaki D."/>
            <person name="Mochizuki H."/>
            <person name="Umetsu J."/>
            <person name="Higashi K."/>
            <person name="Shibata D."/>
            <person name="Kamiya Y."/>
            <person name="Sato N."/>
            <person name="Nakamura Y."/>
            <person name="Tabata S."/>
            <person name="Ida S."/>
            <person name="Kurokawa K."/>
            <person name="Ohta H."/>
        </authorList>
    </citation>
    <scope>NUCLEOTIDE SEQUENCE [LARGE SCALE GENOMIC DNA]</scope>
    <source>
        <strain evidence="6 7">NIES-2285</strain>
    </source>
</reference>
<sequence length="497" mass="55799">MTSGRAMQWGIPCYSDRVAKTVLVLLAYLVYCEARPISLEQQHLEHSRALQVNTAGFAKPDYSYYHKSDELLREVRLLVERHPDIMETETLSHQNEEYSANMEVVTVRPYATPGEAPRTLRALLDFGQHGREPITCEVALRLLRVLAGEAELPPGVDQLQLTGLLKQLVIKIVPAENINGKRKVEAGELCERKNGRGVDPNRNWSIDWGVKEPDYDPAEEFPGTGPFSEPEAELLQKLAAGFRPHLWVNVHSGMEALFLPYDHLSSTPPDTVAGPMLELLQKVNRLHCGGRCVVGSGGGSVGYLAHGTATDYMFDVLHIPLPFTWEIYGDEKANNDDCFRMFNPVSRAVFEEVVSNWTSAFITVLSDLSLTLDKLPAPYTDDRWLVRNTSSALGQVNVSVDGSMHGIRRDDLPWEEHSAGSIKGLAEQIKKRGSLEELEDSRGMYSAFGQTWYEILPIVVFGLVFASLVLRRSSVWLWWRRRTYSRGRGTPRAILPL</sequence>
<feature type="domain" description="Peptidase M14" evidence="5">
    <location>
        <begin position="64"/>
        <end position="346"/>
    </location>
</feature>
<gene>
    <name evidence="6" type="ORF">KFL_000500390</name>
</gene>
<evidence type="ECO:0000313" key="7">
    <source>
        <dbReference type="Proteomes" id="UP000054558"/>
    </source>
</evidence>
<proteinExistence type="inferred from homology"/>
<evidence type="ECO:0000256" key="4">
    <source>
        <dbReference type="SAM" id="Phobius"/>
    </source>
</evidence>
<dbReference type="AlphaFoldDB" id="A0A1Y1HUS3"/>
<keyword evidence="7" id="KW-1185">Reference proteome</keyword>
<dbReference type="SUPFAM" id="SSF53187">
    <property type="entry name" value="Zn-dependent exopeptidases"/>
    <property type="match status" value="1"/>
</dbReference>
<dbReference type="STRING" id="105231.A0A1Y1HUS3"/>
<dbReference type="InterPro" id="IPR000834">
    <property type="entry name" value="Peptidase_M14"/>
</dbReference>
<evidence type="ECO:0000313" key="6">
    <source>
        <dbReference type="EMBL" id="GAQ80286.1"/>
    </source>
</evidence>
<dbReference type="CDD" id="cd06227">
    <property type="entry name" value="M14-CPA-like"/>
    <property type="match status" value="1"/>
</dbReference>
<evidence type="ECO:0000256" key="3">
    <source>
        <dbReference type="PROSITE-ProRule" id="PRU01379"/>
    </source>
</evidence>
<dbReference type="OrthoDB" id="3626597at2759"/>
<comment type="cofactor">
    <cofactor evidence="1">
        <name>Zn(2+)</name>
        <dbReference type="ChEBI" id="CHEBI:29105"/>
    </cofactor>
</comment>
<dbReference type="SMART" id="SM00631">
    <property type="entry name" value="Zn_pept"/>
    <property type="match status" value="1"/>
</dbReference>
<feature type="active site" description="Proton donor/acceptor" evidence="3">
    <location>
        <position position="326"/>
    </location>
</feature>
<dbReference type="Proteomes" id="UP000054558">
    <property type="component" value="Unassembled WGS sequence"/>
</dbReference>
<dbReference type="GO" id="GO:0004181">
    <property type="term" value="F:metallocarboxypeptidase activity"/>
    <property type="evidence" value="ECO:0000318"/>
    <property type="project" value="GO_Central"/>
</dbReference>
<keyword evidence="6" id="KW-0121">Carboxypeptidase</keyword>
<feature type="transmembrane region" description="Helical" evidence="4">
    <location>
        <begin position="451"/>
        <end position="470"/>
    </location>
</feature>
<dbReference type="PROSITE" id="PS52035">
    <property type="entry name" value="PEPTIDASE_M14"/>
    <property type="match status" value="1"/>
</dbReference>
<keyword evidence="6" id="KW-0645">Protease</keyword>
<dbReference type="PANTHER" id="PTHR11705">
    <property type="entry name" value="PROTEASE FAMILY M14 CARBOXYPEPTIDASE A,B"/>
    <property type="match status" value="1"/>
</dbReference>
<protein>
    <submittedName>
        <fullName evidence="6">Zinc carboxypeptidase</fullName>
    </submittedName>
</protein>
<evidence type="ECO:0000259" key="5">
    <source>
        <dbReference type="PROSITE" id="PS52035"/>
    </source>
</evidence>
<dbReference type="EMBL" id="DF236999">
    <property type="protein sequence ID" value="GAQ80286.1"/>
    <property type="molecule type" value="Genomic_DNA"/>
</dbReference>
<dbReference type="FunFam" id="3.40.630.10:FF:000064">
    <property type="entry name" value="Carboxypeptidase A6"/>
    <property type="match status" value="1"/>
</dbReference>
<keyword evidence="4" id="KW-0812">Transmembrane</keyword>
<dbReference type="GO" id="GO:0005615">
    <property type="term" value="C:extracellular space"/>
    <property type="evidence" value="ECO:0000318"/>
    <property type="project" value="GO_Central"/>
</dbReference>
<accession>A0A1Y1HUS3</accession>
<dbReference type="GO" id="GO:0008270">
    <property type="term" value="F:zinc ion binding"/>
    <property type="evidence" value="ECO:0007669"/>
    <property type="project" value="InterPro"/>
</dbReference>
<keyword evidence="4" id="KW-1133">Transmembrane helix</keyword>
<evidence type="ECO:0000256" key="2">
    <source>
        <dbReference type="ARBA" id="ARBA00005988"/>
    </source>
</evidence>
<dbReference type="OMA" id="PETRIMR"/>
<dbReference type="Pfam" id="PF00246">
    <property type="entry name" value="Peptidase_M14"/>
    <property type="match status" value="1"/>
</dbReference>
<name>A0A1Y1HUS3_KLENI</name>
<organism evidence="6 7">
    <name type="scientific">Klebsormidium nitens</name>
    <name type="common">Green alga</name>
    <name type="synonym">Ulothrix nitens</name>
    <dbReference type="NCBI Taxonomy" id="105231"/>
    <lineage>
        <taxon>Eukaryota</taxon>
        <taxon>Viridiplantae</taxon>
        <taxon>Streptophyta</taxon>
        <taxon>Klebsormidiophyceae</taxon>
        <taxon>Klebsormidiales</taxon>
        <taxon>Klebsormidiaceae</taxon>
        <taxon>Klebsormidium</taxon>
    </lineage>
</organism>
<keyword evidence="4" id="KW-0472">Membrane</keyword>
<evidence type="ECO:0000256" key="1">
    <source>
        <dbReference type="ARBA" id="ARBA00001947"/>
    </source>
</evidence>
<dbReference type="Gene3D" id="3.40.630.10">
    <property type="entry name" value="Zn peptidases"/>
    <property type="match status" value="1"/>
</dbReference>
<dbReference type="GO" id="GO:0006508">
    <property type="term" value="P:proteolysis"/>
    <property type="evidence" value="ECO:0000318"/>
    <property type="project" value="GO_Central"/>
</dbReference>